<evidence type="ECO:0000313" key="5">
    <source>
        <dbReference type="Proteomes" id="UP001262410"/>
    </source>
</evidence>
<accession>A0ABU1JU84</accession>
<name>A0ABU1JU84_9PROT</name>
<dbReference type="RefSeq" id="WP_309798066.1">
    <property type="nucleotide sequence ID" value="NZ_JAVDPW010000008.1"/>
</dbReference>
<dbReference type="PANTHER" id="PTHR12147">
    <property type="entry name" value="METALLOPEPTIDASE M28 FAMILY MEMBER"/>
    <property type="match status" value="1"/>
</dbReference>
<dbReference type="Pfam" id="PF02225">
    <property type="entry name" value="PA"/>
    <property type="match status" value="1"/>
</dbReference>
<feature type="chain" id="PRO_5047336253" evidence="1">
    <location>
        <begin position="25"/>
        <end position="532"/>
    </location>
</feature>
<dbReference type="Pfam" id="PF04389">
    <property type="entry name" value="Peptidase_M28"/>
    <property type="match status" value="1"/>
</dbReference>
<reference evidence="4 5" key="1">
    <citation type="submission" date="2023-07" db="EMBL/GenBank/DDBJ databases">
        <title>Sorghum-associated microbial communities from plants grown in Nebraska, USA.</title>
        <authorList>
            <person name="Schachtman D."/>
        </authorList>
    </citation>
    <scope>NUCLEOTIDE SEQUENCE [LARGE SCALE GENOMIC DNA]</scope>
    <source>
        <strain evidence="4 5">584</strain>
    </source>
</reference>
<dbReference type="EMBL" id="JAVDPW010000008">
    <property type="protein sequence ID" value="MDR6292181.1"/>
    <property type="molecule type" value="Genomic_DNA"/>
</dbReference>
<feature type="signal peptide" evidence="1">
    <location>
        <begin position="1"/>
        <end position="24"/>
    </location>
</feature>
<dbReference type="PANTHER" id="PTHR12147:SF26">
    <property type="entry name" value="PEPTIDASE M28 DOMAIN-CONTAINING PROTEIN"/>
    <property type="match status" value="1"/>
</dbReference>
<feature type="domain" description="PA" evidence="2">
    <location>
        <begin position="146"/>
        <end position="245"/>
    </location>
</feature>
<feature type="domain" description="Peptidase M28" evidence="3">
    <location>
        <begin position="272"/>
        <end position="488"/>
    </location>
</feature>
<gene>
    <name evidence="4" type="ORF">E9232_004719</name>
</gene>
<dbReference type="InterPro" id="IPR007484">
    <property type="entry name" value="Peptidase_M28"/>
</dbReference>
<keyword evidence="1" id="KW-0732">Signal</keyword>
<protein>
    <submittedName>
        <fullName evidence="4">Zn-dependent M28 family amino/carboxypeptidase</fullName>
    </submittedName>
</protein>
<evidence type="ECO:0000256" key="1">
    <source>
        <dbReference type="SAM" id="SignalP"/>
    </source>
</evidence>
<evidence type="ECO:0000259" key="3">
    <source>
        <dbReference type="Pfam" id="PF04389"/>
    </source>
</evidence>
<sequence>MKVRHLAAALLASAIAIPASSALAATATNVSAQGNPLGDLITGLMSLDLQRAVTVPGIRQHLNALQRIADANDGTRAAGTPGNVATVNYLKQRLQRAGYRVTVQNFDIPFYKELGPGSFAETAPTPKTYVDLTDFTTMPFSGSGDVTGRLVPTNDIEIPPAPAPNSSSGCEAADFPAAVSGQIALVQRGTCDFSTKAANAKAAGARAVVIFNEGQPGRTDLFPTAAMDVPIDIPVLKATFQVGADLYAQTQAGPVTVHVTTNTLSENRPTSNVIAETYFGRPDTVVVVGAHNDSVPAGPGINDDGSGTATNLEVAEQLGRRQLLLRYKVRFAFFGAEELGLLGAFHYVETLSDAERAKVKVMLDFDMLASPNYVRFVYDGNGSTFPDAAGPNGSGVVENVFLAFFAKRNLATSPTAFDGRSDYVAFTDAGIPAGGIFTGAEGIKTEAEARIYGGTAGQPYDACYHQACDTIANINNTVLDQFSDSVANSVVVFAQRSQPVVDTAGLVASAAKRAATRAATRGALYKGPLLIR</sequence>
<dbReference type="SUPFAM" id="SSF53187">
    <property type="entry name" value="Zn-dependent exopeptidases"/>
    <property type="match status" value="1"/>
</dbReference>
<dbReference type="Gene3D" id="3.40.630.10">
    <property type="entry name" value="Zn peptidases"/>
    <property type="match status" value="2"/>
</dbReference>
<proteinExistence type="predicted"/>
<dbReference type="InterPro" id="IPR045175">
    <property type="entry name" value="M28_fam"/>
</dbReference>
<keyword evidence="5" id="KW-1185">Reference proteome</keyword>
<evidence type="ECO:0000259" key="2">
    <source>
        <dbReference type="Pfam" id="PF02225"/>
    </source>
</evidence>
<organism evidence="4 5">
    <name type="scientific">Inquilinus ginsengisoli</name>
    <dbReference type="NCBI Taxonomy" id="363840"/>
    <lineage>
        <taxon>Bacteria</taxon>
        <taxon>Pseudomonadati</taxon>
        <taxon>Pseudomonadota</taxon>
        <taxon>Alphaproteobacteria</taxon>
        <taxon>Rhodospirillales</taxon>
        <taxon>Rhodospirillaceae</taxon>
        <taxon>Inquilinus</taxon>
    </lineage>
</organism>
<dbReference type="Gene3D" id="3.50.30.30">
    <property type="match status" value="1"/>
</dbReference>
<dbReference type="InterPro" id="IPR003137">
    <property type="entry name" value="PA_domain"/>
</dbReference>
<comment type="caution">
    <text evidence="4">The sequence shown here is derived from an EMBL/GenBank/DDBJ whole genome shotgun (WGS) entry which is preliminary data.</text>
</comment>
<dbReference type="SUPFAM" id="SSF52025">
    <property type="entry name" value="PA domain"/>
    <property type="match status" value="1"/>
</dbReference>
<evidence type="ECO:0000313" key="4">
    <source>
        <dbReference type="EMBL" id="MDR6292181.1"/>
    </source>
</evidence>
<dbReference type="InterPro" id="IPR046450">
    <property type="entry name" value="PA_dom_sf"/>
</dbReference>
<dbReference type="Proteomes" id="UP001262410">
    <property type="component" value="Unassembled WGS sequence"/>
</dbReference>